<reference evidence="3" key="1">
    <citation type="submission" date="2021-03" db="EMBL/GenBank/DDBJ databases">
        <authorList>
            <person name="Li Z."/>
            <person name="Yang C."/>
        </authorList>
    </citation>
    <scope>NUCLEOTIDE SEQUENCE</scope>
    <source>
        <strain evidence="3">Dzin_1.0</strain>
        <tissue evidence="3">Leaf</tissue>
    </source>
</reference>
<dbReference type="PANTHER" id="PTHR46086">
    <property type="entry name" value="ALPHA/BETA-HYDROLASES SUPERFAMILY PROTEIN"/>
    <property type="match status" value="1"/>
</dbReference>
<name>A0A9D5HMF2_9LILI</name>
<accession>A0A9D5HMF2</accession>
<proteinExistence type="predicted"/>
<evidence type="ECO:0000313" key="4">
    <source>
        <dbReference type="Proteomes" id="UP001085076"/>
    </source>
</evidence>
<organism evidence="3 4">
    <name type="scientific">Dioscorea zingiberensis</name>
    <dbReference type="NCBI Taxonomy" id="325984"/>
    <lineage>
        <taxon>Eukaryota</taxon>
        <taxon>Viridiplantae</taxon>
        <taxon>Streptophyta</taxon>
        <taxon>Embryophyta</taxon>
        <taxon>Tracheophyta</taxon>
        <taxon>Spermatophyta</taxon>
        <taxon>Magnoliopsida</taxon>
        <taxon>Liliopsida</taxon>
        <taxon>Dioscoreales</taxon>
        <taxon>Dioscoreaceae</taxon>
        <taxon>Dioscorea</taxon>
    </lineage>
</organism>
<dbReference type="CDD" id="cd00519">
    <property type="entry name" value="Lipase_3"/>
    <property type="match status" value="1"/>
</dbReference>
<dbReference type="AlphaFoldDB" id="A0A9D5HMF2"/>
<gene>
    <name evidence="3" type="ORF">J5N97_009272</name>
</gene>
<dbReference type="GO" id="GO:0006629">
    <property type="term" value="P:lipid metabolic process"/>
    <property type="evidence" value="ECO:0007669"/>
    <property type="project" value="InterPro"/>
</dbReference>
<keyword evidence="1" id="KW-1133">Transmembrane helix</keyword>
<comment type="caution">
    <text evidence="3">The sequence shown here is derived from an EMBL/GenBank/DDBJ whole genome shotgun (WGS) entry which is preliminary data.</text>
</comment>
<dbReference type="GO" id="GO:0004806">
    <property type="term" value="F:triacylglycerol lipase activity"/>
    <property type="evidence" value="ECO:0007669"/>
    <property type="project" value="InterPro"/>
</dbReference>
<dbReference type="InterPro" id="IPR044819">
    <property type="entry name" value="OBL-like"/>
</dbReference>
<dbReference type="SUPFAM" id="SSF53474">
    <property type="entry name" value="alpha/beta-Hydrolases"/>
    <property type="match status" value="1"/>
</dbReference>
<sequence>MASTDGPKDYMIYRPEKAGVIDILSLLFRRKKLSSYRFVETNGETGVHDDPWVIALTLLIQKTLKTISVPMKWTGYYLELLINLLALNGGIIGLLWHILTFSLVIPKRDSAEFRSFIGHIDGRVDLYNKKSTEMNYFQLMDPESSLDDFNVLDLSMMAAKIVYENAAYIEKAVTKHWKMQFVGFYNCWNKFLNDHTTQAFICCDKAEDASVIVLAFRGTEPFNANDWSTDVDLSWLFTGKMGNIHLGFLKALGLQNELSFLLGFPKEFTAPADKPLAYYTVRKVLKSLIKQHPNAKIIVTGHSLGGALAAIFPALLSYHNQSDILNAMYGVMTYGQPRVGDTLLATYMTAFVRVKFHRMVYRYDIVPRVPFDVPPIAMFKHFGTCIYYNDWYKGQAVIDSANPNYFDPLYMISMYFWAWVDLLRALIIGVTEGKDFREGYISILYRMAGLVVPGLASHSPRDYVNSGRLAKIANKIMV</sequence>
<dbReference type="InterPro" id="IPR002921">
    <property type="entry name" value="Fungal_lipase-type"/>
</dbReference>
<evidence type="ECO:0000313" key="3">
    <source>
        <dbReference type="EMBL" id="KAJ0981017.1"/>
    </source>
</evidence>
<dbReference type="Gene3D" id="3.40.50.1820">
    <property type="entry name" value="alpha/beta hydrolase"/>
    <property type="match status" value="1"/>
</dbReference>
<feature type="transmembrane region" description="Helical" evidence="1">
    <location>
        <begin position="80"/>
        <end position="105"/>
    </location>
</feature>
<evidence type="ECO:0000256" key="1">
    <source>
        <dbReference type="SAM" id="Phobius"/>
    </source>
</evidence>
<feature type="domain" description="Fungal lipase-type" evidence="2">
    <location>
        <begin position="213"/>
        <end position="372"/>
    </location>
</feature>
<keyword evidence="1" id="KW-0812">Transmembrane</keyword>
<evidence type="ECO:0000259" key="2">
    <source>
        <dbReference type="Pfam" id="PF01764"/>
    </source>
</evidence>
<dbReference type="InterPro" id="IPR029058">
    <property type="entry name" value="AB_hydrolase_fold"/>
</dbReference>
<dbReference type="PANTHER" id="PTHR46086:SF17">
    <property type="entry name" value="ALPHA_BETA-HYDROLASES SUPERFAMILY PROTEIN"/>
    <property type="match status" value="1"/>
</dbReference>
<reference evidence="3" key="2">
    <citation type="journal article" date="2022" name="Hortic Res">
        <title>The genome of Dioscorea zingiberensis sheds light on the biosynthesis, origin and evolution of the medicinally important diosgenin saponins.</title>
        <authorList>
            <person name="Li Y."/>
            <person name="Tan C."/>
            <person name="Li Z."/>
            <person name="Guo J."/>
            <person name="Li S."/>
            <person name="Chen X."/>
            <person name="Wang C."/>
            <person name="Dai X."/>
            <person name="Yang H."/>
            <person name="Song W."/>
            <person name="Hou L."/>
            <person name="Xu J."/>
            <person name="Tong Z."/>
            <person name="Xu A."/>
            <person name="Yuan X."/>
            <person name="Wang W."/>
            <person name="Yang Q."/>
            <person name="Chen L."/>
            <person name="Sun Z."/>
            <person name="Wang K."/>
            <person name="Pan B."/>
            <person name="Chen J."/>
            <person name="Bao Y."/>
            <person name="Liu F."/>
            <person name="Qi X."/>
            <person name="Gang D.R."/>
            <person name="Wen J."/>
            <person name="Li J."/>
        </authorList>
    </citation>
    <scope>NUCLEOTIDE SEQUENCE</scope>
    <source>
        <strain evidence="3">Dzin_1.0</strain>
    </source>
</reference>
<dbReference type="Pfam" id="PF01764">
    <property type="entry name" value="Lipase_3"/>
    <property type="match status" value="1"/>
</dbReference>
<dbReference type="Proteomes" id="UP001085076">
    <property type="component" value="Miscellaneous, Linkage group lg02"/>
</dbReference>
<protein>
    <recommendedName>
        <fullName evidence="2">Fungal lipase-type domain-containing protein</fullName>
    </recommendedName>
</protein>
<dbReference type="EMBL" id="JAGGNH010000002">
    <property type="protein sequence ID" value="KAJ0981017.1"/>
    <property type="molecule type" value="Genomic_DNA"/>
</dbReference>
<dbReference type="OrthoDB" id="438440at2759"/>
<keyword evidence="1" id="KW-0472">Membrane</keyword>
<keyword evidence="4" id="KW-1185">Reference proteome</keyword>